<proteinExistence type="predicted"/>
<dbReference type="RefSeq" id="WP_323738070.1">
    <property type="nucleotide sequence ID" value="NZ_CP112932.1"/>
</dbReference>
<organism evidence="1 2">
    <name type="scientific">Candidatus Trichorickettsia mobilis</name>
    <dbReference type="NCBI Taxonomy" id="1346319"/>
    <lineage>
        <taxon>Bacteria</taxon>
        <taxon>Pseudomonadati</taxon>
        <taxon>Pseudomonadota</taxon>
        <taxon>Alphaproteobacteria</taxon>
        <taxon>Rickettsiales</taxon>
        <taxon>Rickettsiaceae</taxon>
        <taxon>Rickettsieae</taxon>
        <taxon>Candidatus Trichorickettsia</taxon>
    </lineage>
</organism>
<name>A0ABZ0UUF2_9RICK</name>
<protein>
    <submittedName>
        <fullName evidence="1">PD-(D/E)XK nuclease family transposase domain protein</fullName>
    </submittedName>
</protein>
<keyword evidence="2" id="KW-1185">Reference proteome</keyword>
<dbReference type="EMBL" id="CP112932">
    <property type="protein sequence ID" value="WPY01288.1"/>
    <property type="molecule type" value="Genomic_DNA"/>
</dbReference>
<accession>A0ABZ0UUF2</accession>
<gene>
    <name evidence="1" type="ORF">Trichorick_01198</name>
</gene>
<evidence type="ECO:0000313" key="2">
    <source>
        <dbReference type="Proteomes" id="UP001326613"/>
    </source>
</evidence>
<sequence length="169" mass="19380">MGRKCFDDDIPCISYHPFVETTTGKQLLLTQSHIFIELPKLEKSGLTGSTLEWLEMFKEAAHLDSIPQVKNKNVLQAYRKLEQHNWSPEEKEAYIASKIDDDMEKNNLKHAEDKGREEGREEEKIKIARNLLESGLPFDLVIKTTGLSEEEVKNLETKIGDARQNTKPV</sequence>
<evidence type="ECO:0000313" key="1">
    <source>
        <dbReference type="EMBL" id="WPY01288.1"/>
    </source>
</evidence>
<dbReference type="Pfam" id="PF12784">
    <property type="entry name" value="PDDEXK_2"/>
    <property type="match status" value="1"/>
</dbReference>
<dbReference type="Proteomes" id="UP001326613">
    <property type="component" value="Chromosome"/>
</dbReference>
<reference evidence="1 2" key="1">
    <citation type="submission" date="2022-10" db="EMBL/GenBank/DDBJ databases">
        <title>Host association and intracellularity evolved multiple times independently in the Rickettsiales.</title>
        <authorList>
            <person name="Castelli M."/>
            <person name="Nardi T."/>
            <person name="Gammuto L."/>
            <person name="Bellinzona G."/>
            <person name="Sabaneyeva E."/>
            <person name="Potekhin A."/>
            <person name="Serra V."/>
            <person name="Petroni G."/>
            <person name="Sassera D."/>
        </authorList>
    </citation>
    <scope>NUCLEOTIDE SEQUENCE [LARGE SCALE GENOMIC DNA]</scope>
    <source>
        <strain evidence="1 2">Kr 154-4</strain>
    </source>
</reference>